<evidence type="ECO:0000256" key="4">
    <source>
        <dbReference type="ARBA" id="ARBA00023098"/>
    </source>
</evidence>
<keyword evidence="4" id="KW-0443">Lipid metabolism</keyword>
<dbReference type="Proteomes" id="UP000287917">
    <property type="component" value="Unassembled WGS sequence"/>
</dbReference>
<gene>
    <name evidence="6" type="ORF">DSY96_02365</name>
</gene>
<feature type="non-terminal residue" evidence="6">
    <location>
        <position position="392"/>
    </location>
</feature>
<evidence type="ECO:0000259" key="5">
    <source>
        <dbReference type="Pfam" id="PF00501"/>
    </source>
</evidence>
<comment type="caution">
    <text evidence="6">The sequence shown here is derived from an EMBL/GenBank/DDBJ whole genome shotgun (WGS) entry which is preliminary data.</text>
</comment>
<dbReference type="GO" id="GO:0016874">
    <property type="term" value="F:ligase activity"/>
    <property type="evidence" value="ECO:0007669"/>
    <property type="project" value="UniProtKB-KW"/>
</dbReference>
<proteinExistence type="inferred from homology"/>
<accession>A0A432GTE9</accession>
<dbReference type="InterPro" id="IPR000873">
    <property type="entry name" value="AMP-dep_synth/lig_dom"/>
</dbReference>
<evidence type="ECO:0000313" key="6">
    <source>
        <dbReference type="EMBL" id="RTZ86738.1"/>
    </source>
</evidence>
<dbReference type="PANTHER" id="PTHR43859">
    <property type="entry name" value="ACYL-ACTIVATING ENZYME"/>
    <property type="match status" value="1"/>
</dbReference>
<evidence type="ECO:0000256" key="1">
    <source>
        <dbReference type="ARBA" id="ARBA00006432"/>
    </source>
</evidence>
<keyword evidence="3" id="KW-0276">Fatty acid metabolism</keyword>
<keyword evidence="2" id="KW-0436">Ligase</keyword>
<comment type="similarity">
    <text evidence="1">Belongs to the ATP-dependent AMP-binding enzyme family.</text>
</comment>
<dbReference type="EMBL" id="QNZK01000087">
    <property type="protein sequence ID" value="RTZ86738.1"/>
    <property type="molecule type" value="Genomic_DNA"/>
</dbReference>
<dbReference type="Gene3D" id="3.40.50.12780">
    <property type="entry name" value="N-terminal domain of ligase-like"/>
    <property type="match status" value="1"/>
</dbReference>
<feature type="domain" description="AMP-dependent synthetase/ligase" evidence="5">
    <location>
        <begin position="26"/>
        <end position="391"/>
    </location>
</feature>
<sequence length="392" mass="43607">MHDSFETGLPQNSANYTPLSPITFLKRTAFVHPHRTSVIHGKHRWTWAETYIRCCRLASALSKRGIGKGDTVSVIAPNIPAIFEAHFGVLMTGAVLNTLNIRLEAETLANIFEHAETKVLLTDREFSPQIKVALSKVKRDILVIDIDDPETESGEYLGMLEYEAFLAEGDPEFEAVLPEDDWQAVSLNYTSGTTGIPKGVVYHTRGAYLLATGNVLAWEMPHRPVYLWTLPMFHCNGWCFPWTITMLGGTHVCLRKVTAKNIYNSVAEHHVTHLCGAPIVMNMISNAPKEEQRELPHRVEIMTAAAPPPPTVIAQMEEAGFNVTHVYGLTEVYGPAVVCEWQEAWNEKDKTTQAQLKGRQGVRYHVLEGLTVANPETLEPVPADGETMGEVL</sequence>
<protein>
    <submittedName>
        <fullName evidence="6">Acyl-CoA synthetase</fullName>
    </submittedName>
</protein>
<dbReference type="Pfam" id="PF00501">
    <property type="entry name" value="AMP-binding"/>
    <property type="match status" value="1"/>
</dbReference>
<dbReference type="PANTHER" id="PTHR43859:SF4">
    <property type="entry name" value="BUTANOATE--COA LIGASE AAE1-RELATED"/>
    <property type="match status" value="1"/>
</dbReference>
<evidence type="ECO:0000256" key="2">
    <source>
        <dbReference type="ARBA" id="ARBA00022598"/>
    </source>
</evidence>
<reference evidence="6 7" key="1">
    <citation type="submission" date="2018-06" db="EMBL/GenBank/DDBJ databases">
        <title>Combined omics and stable isotope probing to characterize newly discovered Mariana Back-Arc vent microbial communities.</title>
        <authorList>
            <person name="Trembath-Reichert E."/>
            <person name="Huber J.A."/>
        </authorList>
    </citation>
    <scope>NUCLEOTIDE SEQUENCE [LARGE SCALE GENOMIC DNA]</scope>
    <source>
        <strain evidence="6">MAG 58</strain>
    </source>
</reference>
<dbReference type="AlphaFoldDB" id="A0A432GTE9"/>
<dbReference type="GO" id="GO:0006631">
    <property type="term" value="P:fatty acid metabolic process"/>
    <property type="evidence" value="ECO:0007669"/>
    <property type="project" value="UniProtKB-KW"/>
</dbReference>
<dbReference type="SUPFAM" id="SSF56801">
    <property type="entry name" value="Acetyl-CoA synthetase-like"/>
    <property type="match status" value="1"/>
</dbReference>
<dbReference type="InterPro" id="IPR042099">
    <property type="entry name" value="ANL_N_sf"/>
</dbReference>
<evidence type="ECO:0000256" key="3">
    <source>
        <dbReference type="ARBA" id="ARBA00022832"/>
    </source>
</evidence>
<name>A0A432GTE9_9DELT</name>
<evidence type="ECO:0000313" key="7">
    <source>
        <dbReference type="Proteomes" id="UP000287917"/>
    </source>
</evidence>
<organism evidence="6 7">
    <name type="scientific">SAR324 cluster bacterium</name>
    <dbReference type="NCBI Taxonomy" id="2024889"/>
    <lineage>
        <taxon>Bacteria</taxon>
        <taxon>Deltaproteobacteria</taxon>
        <taxon>SAR324 cluster</taxon>
    </lineage>
</organism>